<dbReference type="AlphaFoldDB" id="A0AAJ8MY32"/>
<dbReference type="PANTHER" id="PTHR43618:SF12">
    <property type="entry name" value="OXIDOREDUCTASE, SHORT-CHAIN DEHYDROGENASE_REDUCTASE FAMILY (AFU_ORTHOLOGUE AFUA_1G14540)"/>
    <property type="match status" value="1"/>
</dbReference>
<dbReference type="Pfam" id="PF13561">
    <property type="entry name" value="adh_short_C2"/>
    <property type="match status" value="1"/>
</dbReference>
<gene>
    <name evidence="4" type="ORF">CI109_104431</name>
</gene>
<dbReference type="EMBL" id="CP144057">
    <property type="protein sequence ID" value="WWD19958.1"/>
    <property type="molecule type" value="Genomic_DNA"/>
</dbReference>
<evidence type="ECO:0000256" key="2">
    <source>
        <dbReference type="ARBA" id="ARBA00022857"/>
    </source>
</evidence>
<name>A0AAJ8MY32_9TREE</name>
<keyword evidence="3" id="KW-0560">Oxidoreductase</keyword>
<dbReference type="Proteomes" id="UP000322225">
    <property type="component" value="Chromosome 7"/>
</dbReference>
<evidence type="ECO:0008006" key="6">
    <source>
        <dbReference type="Google" id="ProtNLM"/>
    </source>
</evidence>
<reference evidence="4" key="2">
    <citation type="submission" date="2024-01" db="EMBL/GenBank/DDBJ databases">
        <title>Comparative genomics of Cryptococcus and Kwoniella reveals pathogenesis evolution and contrasting modes of karyotype evolution via chromosome fusion or intercentromeric recombination.</title>
        <authorList>
            <person name="Coelho M.A."/>
            <person name="David-Palma M."/>
            <person name="Shea T."/>
            <person name="Bowers K."/>
            <person name="McGinley-Smith S."/>
            <person name="Mohammad A.W."/>
            <person name="Gnirke A."/>
            <person name="Yurkov A.M."/>
            <person name="Nowrousian M."/>
            <person name="Sun S."/>
            <person name="Cuomo C.A."/>
            <person name="Heitman J."/>
        </authorList>
    </citation>
    <scope>NUCLEOTIDE SEQUENCE</scope>
    <source>
        <strain evidence="4">CBS 12478</strain>
    </source>
</reference>
<dbReference type="GO" id="GO:0016491">
    <property type="term" value="F:oxidoreductase activity"/>
    <property type="evidence" value="ECO:0007669"/>
    <property type="project" value="UniProtKB-KW"/>
</dbReference>
<evidence type="ECO:0000256" key="1">
    <source>
        <dbReference type="ARBA" id="ARBA00006484"/>
    </source>
</evidence>
<accession>A0AAJ8MY32</accession>
<dbReference type="PANTHER" id="PTHR43618">
    <property type="entry name" value="7-ALPHA-HYDROXYSTEROID DEHYDROGENASE"/>
    <property type="match status" value="1"/>
</dbReference>
<dbReference type="InterPro" id="IPR002347">
    <property type="entry name" value="SDR_fam"/>
</dbReference>
<keyword evidence="5" id="KW-1185">Reference proteome</keyword>
<dbReference type="PRINTS" id="PR00081">
    <property type="entry name" value="GDHRDH"/>
</dbReference>
<dbReference type="InterPro" id="IPR036291">
    <property type="entry name" value="NAD(P)-bd_dom_sf"/>
</dbReference>
<dbReference type="RefSeq" id="XP_065823569.1">
    <property type="nucleotide sequence ID" value="XM_065967497.1"/>
</dbReference>
<evidence type="ECO:0000313" key="5">
    <source>
        <dbReference type="Proteomes" id="UP000322225"/>
    </source>
</evidence>
<reference evidence="4" key="1">
    <citation type="submission" date="2017-08" db="EMBL/GenBank/DDBJ databases">
        <authorList>
            <person name="Cuomo C."/>
            <person name="Billmyre B."/>
            <person name="Heitman J."/>
        </authorList>
    </citation>
    <scope>NUCLEOTIDE SEQUENCE</scope>
    <source>
        <strain evidence="4">CBS 12478</strain>
    </source>
</reference>
<protein>
    <recommendedName>
        <fullName evidence="6">Granaticin polyketide synthase ketoacyl reductase 2</fullName>
    </recommendedName>
</protein>
<evidence type="ECO:0000256" key="3">
    <source>
        <dbReference type="ARBA" id="ARBA00023002"/>
    </source>
</evidence>
<evidence type="ECO:0000313" key="4">
    <source>
        <dbReference type="EMBL" id="WWD19958.1"/>
    </source>
</evidence>
<dbReference type="CDD" id="cd05233">
    <property type="entry name" value="SDR_c"/>
    <property type="match status" value="1"/>
</dbReference>
<dbReference type="SUPFAM" id="SSF51735">
    <property type="entry name" value="NAD(P)-binding Rossmann-fold domains"/>
    <property type="match status" value="1"/>
</dbReference>
<dbReference type="KEGG" id="ksn:43589469"/>
<sequence length="242" mass="25866">MAILNKKRALITGGSAGIGAEVARSLAQRGARVAINYSSNRSRAEETLKTLTGEGHFLVEGNAFDREDISRVVTEALGKLGGLDIVISNAGWTTFGQFKDIRAVNDDGWIQCYSSNVLSHLWLMQACQEELRKQKGSFIVSSSVAGLRPSGSSMAYSTIHLVKSLALACAPDIRVNTVAAGVMLTEWSKGFTEEQIAEVKRVNALGQVTSVEDVAGVYVMLAENTSMTGQCIEVSSGFQLGT</sequence>
<keyword evidence="2" id="KW-0521">NADP</keyword>
<dbReference type="InterPro" id="IPR052178">
    <property type="entry name" value="Sec_Metab_Biosynth_SDR"/>
</dbReference>
<comment type="similarity">
    <text evidence="1">Belongs to the short-chain dehydrogenases/reductases (SDR) family.</text>
</comment>
<dbReference type="GeneID" id="43589469"/>
<organism evidence="4 5">
    <name type="scientific">Kwoniella shandongensis</name>
    <dbReference type="NCBI Taxonomy" id="1734106"/>
    <lineage>
        <taxon>Eukaryota</taxon>
        <taxon>Fungi</taxon>
        <taxon>Dikarya</taxon>
        <taxon>Basidiomycota</taxon>
        <taxon>Agaricomycotina</taxon>
        <taxon>Tremellomycetes</taxon>
        <taxon>Tremellales</taxon>
        <taxon>Cryptococcaceae</taxon>
        <taxon>Kwoniella</taxon>
    </lineage>
</organism>
<dbReference type="Gene3D" id="3.40.50.720">
    <property type="entry name" value="NAD(P)-binding Rossmann-like Domain"/>
    <property type="match status" value="1"/>
</dbReference>
<proteinExistence type="inferred from homology"/>